<dbReference type="PANTHER" id="PTHR40547">
    <property type="entry name" value="SLL0298 PROTEIN"/>
    <property type="match status" value="1"/>
</dbReference>
<dbReference type="EMBL" id="CP109965">
    <property type="protein sequence ID" value="WAJ71192.1"/>
    <property type="molecule type" value="Genomic_DNA"/>
</dbReference>
<feature type="domain" description="DUF2062" evidence="2">
    <location>
        <begin position="23"/>
        <end position="164"/>
    </location>
</feature>
<reference evidence="3" key="1">
    <citation type="submission" date="2022-10" db="EMBL/GenBank/DDBJ databases">
        <title>Catenovulum adriacola sp. nov. isolated in the Harbour of Susak.</title>
        <authorList>
            <person name="Schoch T."/>
            <person name="Reich S.J."/>
            <person name="Stoeferle S."/>
            <person name="Flaiz M."/>
            <person name="Kazda M."/>
            <person name="Riedel C.U."/>
            <person name="Duerre P."/>
        </authorList>
    </citation>
    <scope>NUCLEOTIDE SEQUENCE</scope>
    <source>
        <strain evidence="3">TS8</strain>
    </source>
</reference>
<dbReference type="Pfam" id="PF09835">
    <property type="entry name" value="DUF2062"/>
    <property type="match status" value="1"/>
</dbReference>
<dbReference type="InterPro" id="IPR018639">
    <property type="entry name" value="DUF2062"/>
</dbReference>
<keyword evidence="1" id="KW-1133">Transmembrane helix</keyword>
<evidence type="ECO:0000313" key="4">
    <source>
        <dbReference type="Proteomes" id="UP001163726"/>
    </source>
</evidence>
<evidence type="ECO:0000259" key="2">
    <source>
        <dbReference type="Pfam" id="PF09835"/>
    </source>
</evidence>
<keyword evidence="4" id="KW-1185">Reference proteome</keyword>
<organism evidence="3 4">
    <name type="scientific">Catenovulum adriaticum</name>
    <dbReference type="NCBI Taxonomy" id="2984846"/>
    <lineage>
        <taxon>Bacteria</taxon>
        <taxon>Pseudomonadati</taxon>
        <taxon>Pseudomonadota</taxon>
        <taxon>Gammaproteobacteria</taxon>
        <taxon>Alteromonadales</taxon>
        <taxon>Alteromonadaceae</taxon>
        <taxon>Catenovulum</taxon>
    </lineage>
</organism>
<dbReference type="Proteomes" id="UP001163726">
    <property type="component" value="Chromosome"/>
</dbReference>
<keyword evidence="1" id="KW-0812">Transmembrane</keyword>
<gene>
    <name evidence="3" type="ORF">OLW01_05145</name>
</gene>
<dbReference type="RefSeq" id="WP_268075657.1">
    <property type="nucleotide sequence ID" value="NZ_CP109965.1"/>
</dbReference>
<sequence length="175" mass="19972">MPKKLIQRCLPDHHKIKSQKSLKIFGSLLHDPNLWHLNRKSVAGAFALGLFNAFIPVPFQMWLSAAGAILFRVNLPLAVVIVWLTNPFTIPPIFFGCYLLGATVLGQEPLQFHFQLSWDWLVQSMGTIGPSLIVGCLICATFFSILGYFVMNMVWRFSVKKNWQKRQTKRDTKLP</sequence>
<protein>
    <submittedName>
        <fullName evidence="3">DUF2062 domain-containing protein</fullName>
    </submittedName>
</protein>
<accession>A0ABY7API9</accession>
<name>A0ABY7API9_9ALTE</name>
<evidence type="ECO:0000313" key="3">
    <source>
        <dbReference type="EMBL" id="WAJ71192.1"/>
    </source>
</evidence>
<feature type="transmembrane region" description="Helical" evidence="1">
    <location>
        <begin position="42"/>
        <end position="63"/>
    </location>
</feature>
<proteinExistence type="predicted"/>
<dbReference type="PANTHER" id="PTHR40547:SF1">
    <property type="entry name" value="SLL0298 PROTEIN"/>
    <property type="match status" value="1"/>
</dbReference>
<evidence type="ECO:0000256" key="1">
    <source>
        <dbReference type="SAM" id="Phobius"/>
    </source>
</evidence>
<feature type="transmembrane region" description="Helical" evidence="1">
    <location>
        <begin position="132"/>
        <end position="155"/>
    </location>
</feature>
<keyword evidence="1" id="KW-0472">Membrane</keyword>
<feature type="transmembrane region" description="Helical" evidence="1">
    <location>
        <begin position="69"/>
        <end position="86"/>
    </location>
</feature>